<protein>
    <submittedName>
        <fullName evidence="1">Uncharacterized protein</fullName>
    </submittedName>
</protein>
<dbReference type="Proteomes" id="UP001163603">
    <property type="component" value="Chromosome 11"/>
</dbReference>
<accession>A0ACC0XRG1</accession>
<proteinExistence type="predicted"/>
<organism evidence="1 2">
    <name type="scientific">Pistacia integerrima</name>
    <dbReference type="NCBI Taxonomy" id="434235"/>
    <lineage>
        <taxon>Eukaryota</taxon>
        <taxon>Viridiplantae</taxon>
        <taxon>Streptophyta</taxon>
        <taxon>Embryophyta</taxon>
        <taxon>Tracheophyta</taxon>
        <taxon>Spermatophyta</taxon>
        <taxon>Magnoliopsida</taxon>
        <taxon>eudicotyledons</taxon>
        <taxon>Gunneridae</taxon>
        <taxon>Pentapetalae</taxon>
        <taxon>rosids</taxon>
        <taxon>malvids</taxon>
        <taxon>Sapindales</taxon>
        <taxon>Anacardiaceae</taxon>
        <taxon>Pistacia</taxon>
    </lineage>
</organism>
<dbReference type="EMBL" id="CM047746">
    <property type="protein sequence ID" value="KAJ0021119.1"/>
    <property type="molecule type" value="Genomic_DNA"/>
</dbReference>
<sequence length="164" mass="18680">MANGFMSMHEHQHHQQGMNIAAMYMMDASSSSSTSSYMMDALPHNNQGVLNMFGNNSRGNWNHHHHQQEMYVPPLMESIGSMEENVNVKIENNHNNSYEHENNNGLINNMNYNNNNNNKGENLGGVGSFWQGSSEEIKFGEWDLEELMKDVSSFPSNFLDIYSS</sequence>
<evidence type="ECO:0000313" key="1">
    <source>
        <dbReference type="EMBL" id="KAJ0021119.1"/>
    </source>
</evidence>
<reference evidence="2" key="1">
    <citation type="journal article" date="2023" name="G3 (Bethesda)">
        <title>Genome assembly and association tests identify interacting loci associated with vigor, precocity, and sex in interspecific pistachio rootstocks.</title>
        <authorList>
            <person name="Palmer W."/>
            <person name="Jacygrad E."/>
            <person name="Sagayaradj S."/>
            <person name="Cavanaugh K."/>
            <person name="Han R."/>
            <person name="Bertier L."/>
            <person name="Beede B."/>
            <person name="Kafkas S."/>
            <person name="Golino D."/>
            <person name="Preece J."/>
            <person name="Michelmore R."/>
        </authorList>
    </citation>
    <scope>NUCLEOTIDE SEQUENCE [LARGE SCALE GENOMIC DNA]</scope>
</reference>
<evidence type="ECO:0000313" key="2">
    <source>
        <dbReference type="Proteomes" id="UP001163603"/>
    </source>
</evidence>
<comment type="caution">
    <text evidence="1">The sequence shown here is derived from an EMBL/GenBank/DDBJ whole genome shotgun (WGS) entry which is preliminary data.</text>
</comment>
<name>A0ACC0XRG1_9ROSI</name>
<gene>
    <name evidence="1" type="ORF">Pint_31081</name>
</gene>
<keyword evidence="2" id="KW-1185">Reference proteome</keyword>